<comment type="caution">
    <text evidence="2">The sequence shown here is derived from an EMBL/GenBank/DDBJ whole genome shotgun (WGS) entry which is preliminary data.</text>
</comment>
<evidence type="ECO:0000313" key="3">
    <source>
        <dbReference type="Proteomes" id="UP001162029"/>
    </source>
</evidence>
<dbReference type="AlphaFoldDB" id="A0AAV0V2B7"/>
<proteinExistence type="predicted"/>
<protein>
    <submittedName>
        <fullName evidence="2">Uncharacterized protein</fullName>
    </submittedName>
</protein>
<dbReference type="EMBL" id="CANTFM010001745">
    <property type="protein sequence ID" value="CAI5742678.1"/>
    <property type="molecule type" value="Genomic_DNA"/>
</dbReference>
<organism evidence="2 3">
    <name type="scientific">Peronospora destructor</name>
    <dbReference type="NCBI Taxonomy" id="86335"/>
    <lineage>
        <taxon>Eukaryota</taxon>
        <taxon>Sar</taxon>
        <taxon>Stramenopiles</taxon>
        <taxon>Oomycota</taxon>
        <taxon>Peronosporomycetes</taxon>
        <taxon>Peronosporales</taxon>
        <taxon>Peronosporaceae</taxon>
        <taxon>Peronospora</taxon>
    </lineage>
</organism>
<accession>A0AAV0V2B7</accession>
<evidence type="ECO:0000256" key="1">
    <source>
        <dbReference type="SAM" id="MobiDB-lite"/>
    </source>
</evidence>
<evidence type="ECO:0000313" key="2">
    <source>
        <dbReference type="EMBL" id="CAI5742678.1"/>
    </source>
</evidence>
<feature type="compositionally biased region" description="Low complexity" evidence="1">
    <location>
        <begin position="61"/>
        <end position="70"/>
    </location>
</feature>
<gene>
    <name evidence="2" type="ORF">PDE001_LOCUS8366</name>
</gene>
<feature type="region of interest" description="Disordered" evidence="1">
    <location>
        <begin position="1"/>
        <end position="76"/>
    </location>
</feature>
<dbReference type="Proteomes" id="UP001162029">
    <property type="component" value="Unassembled WGS sequence"/>
</dbReference>
<feature type="compositionally biased region" description="Polar residues" evidence="1">
    <location>
        <begin position="1"/>
        <end position="10"/>
    </location>
</feature>
<sequence length="158" mass="17196">MNSNFTQQKIQDGDSFARGGNAGSAAELGDEVEAHRGTKPPVTAEKVVQPFPSTPPPAPAPASSLNLPAPTDTPEPSKLTLVLNQVSVAHRRYLNRLLVYVRAELEEHERFQNYGATASSADAVQYLQQLQNSAQDKIVLSDEFIQKVIQAQQTARES</sequence>
<keyword evidence="3" id="KW-1185">Reference proteome</keyword>
<name>A0AAV0V2B7_9STRA</name>
<reference evidence="2" key="1">
    <citation type="submission" date="2022-12" db="EMBL/GenBank/DDBJ databases">
        <authorList>
            <person name="Webb A."/>
        </authorList>
    </citation>
    <scope>NUCLEOTIDE SEQUENCE</scope>
    <source>
        <strain evidence="2">Pd1</strain>
    </source>
</reference>